<feature type="compositionally biased region" description="Polar residues" evidence="2">
    <location>
        <begin position="418"/>
        <end position="427"/>
    </location>
</feature>
<feature type="compositionally biased region" description="Low complexity" evidence="2">
    <location>
        <begin position="128"/>
        <end position="151"/>
    </location>
</feature>
<dbReference type="SUPFAM" id="SSF47459">
    <property type="entry name" value="HLH, helix-loop-helix DNA-binding domain"/>
    <property type="match status" value="1"/>
</dbReference>
<feature type="region of interest" description="Disordered" evidence="2">
    <location>
        <begin position="861"/>
        <end position="880"/>
    </location>
</feature>
<evidence type="ECO:0000313" key="4">
    <source>
        <dbReference type="EMBL" id="KNC82021.1"/>
    </source>
</evidence>
<protein>
    <recommendedName>
        <fullName evidence="3">BHLH domain-containing protein</fullName>
    </recommendedName>
</protein>
<feature type="region of interest" description="Disordered" evidence="2">
    <location>
        <begin position="106"/>
        <end position="229"/>
    </location>
</feature>
<reference evidence="4 5" key="1">
    <citation type="submission" date="2011-02" db="EMBL/GenBank/DDBJ databases">
        <title>The Genome Sequence of Sphaeroforma arctica JP610.</title>
        <authorList>
            <consortium name="The Broad Institute Genome Sequencing Platform"/>
            <person name="Russ C."/>
            <person name="Cuomo C."/>
            <person name="Young S.K."/>
            <person name="Zeng Q."/>
            <person name="Gargeya S."/>
            <person name="Alvarado L."/>
            <person name="Berlin A."/>
            <person name="Chapman S.B."/>
            <person name="Chen Z."/>
            <person name="Freedman E."/>
            <person name="Gellesch M."/>
            <person name="Goldberg J."/>
            <person name="Griggs A."/>
            <person name="Gujja S."/>
            <person name="Heilman E."/>
            <person name="Heiman D."/>
            <person name="Howarth C."/>
            <person name="Mehta T."/>
            <person name="Neiman D."/>
            <person name="Pearson M."/>
            <person name="Roberts A."/>
            <person name="Saif S."/>
            <person name="Shea T."/>
            <person name="Shenoy N."/>
            <person name="Sisk P."/>
            <person name="Stolte C."/>
            <person name="Sykes S."/>
            <person name="White J."/>
            <person name="Yandava C."/>
            <person name="Burger G."/>
            <person name="Gray M.W."/>
            <person name="Holland P.W.H."/>
            <person name="King N."/>
            <person name="Lang F.B.F."/>
            <person name="Roger A.J."/>
            <person name="Ruiz-Trillo I."/>
            <person name="Haas B."/>
            <person name="Nusbaum C."/>
            <person name="Birren B."/>
        </authorList>
    </citation>
    <scope>NUCLEOTIDE SEQUENCE [LARGE SCALE GENOMIC DNA]</scope>
    <source>
        <strain evidence="4 5">JP610</strain>
    </source>
</reference>
<dbReference type="Proteomes" id="UP000054560">
    <property type="component" value="Unassembled WGS sequence"/>
</dbReference>
<gene>
    <name evidence="4" type="ORF">SARC_05681</name>
</gene>
<dbReference type="GeneID" id="25906185"/>
<feature type="compositionally biased region" description="Polar residues" evidence="2">
    <location>
        <begin position="443"/>
        <end position="458"/>
    </location>
</feature>
<dbReference type="InterPro" id="IPR011598">
    <property type="entry name" value="bHLH_dom"/>
</dbReference>
<dbReference type="AlphaFoldDB" id="A0A0L0FZM7"/>
<organism evidence="4 5">
    <name type="scientific">Sphaeroforma arctica JP610</name>
    <dbReference type="NCBI Taxonomy" id="667725"/>
    <lineage>
        <taxon>Eukaryota</taxon>
        <taxon>Ichthyosporea</taxon>
        <taxon>Ichthyophonida</taxon>
        <taxon>Sphaeroforma</taxon>
    </lineage>
</organism>
<feature type="region of interest" description="Disordered" evidence="2">
    <location>
        <begin position="541"/>
        <end position="560"/>
    </location>
</feature>
<dbReference type="InterPro" id="IPR036638">
    <property type="entry name" value="HLH_DNA-bd_sf"/>
</dbReference>
<feature type="coiled-coil region" evidence="1">
    <location>
        <begin position="689"/>
        <end position="752"/>
    </location>
</feature>
<evidence type="ECO:0000259" key="3">
    <source>
        <dbReference type="PROSITE" id="PS50888"/>
    </source>
</evidence>
<feature type="compositionally biased region" description="Polar residues" evidence="2">
    <location>
        <begin position="574"/>
        <end position="584"/>
    </location>
</feature>
<feature type="compositionally biased region" description="Polar residues" evidence="2">
    <location>
        <begin position="152"/>
        <end position="178"/>
    </location>
</feature>
<feature type="region of interest" description="Disordered" evidence="2">
    <location>
        <begin position="415"/>
        <end position="471"/>
    </location>
</feature>
<evidence type="ECO:0000256" key="1">
    <source>
        <dbReference type="SAM" id="Coils"/>
    </source>
</evidence>
<accession>A0A0L0FZM7</accession>
<dbReference type="EMBL" id="KQ241967">
    <property type="protein sequence ID" value="KNC82021.1"/>
    <property type="molecule type" value="Genomic_DNA"/>
</dbReference>
<proteinExistence type="predicted"/>
<dbReference type="GO" id="GO:0046983">
    <property type="term" value="F:protein dimerization activity"/>
    <property type="evidence" value="ECO:0007669"/>
    <property type="project" value="InterPro"/>
</dbReference>
<evidence type="ECO:0000256" key="2">
    <source>
        <dbReference type="SAM" id="MobiDB-lite"/>
    </source>
</evidence>
<feature type="domain" description="BHLH" evidence="3">
    <location>
        <begin position="669"/>
        <end position="721"/>
    </location>
</feature>
<dbReference type="PROSITE" id="PS50888">
    <property type="entry name" value="BHLH"/>
    <property type="match status" value="1"/>
</dbReference>
<keyword evidence="1" id="KW-0175">Coiled coil</keyword>
<feature type="compositionally biased region" description="Low complexity" evidence="2">
    <location>
        <begin position="459"/>
        <end position="469"/>
    </location>
</feature>
<feature type="region of interest" description="Disordered" evidence="2">
    <location>
        <begin position="574"/>
        <end position="599"/>
    </location>
</feature>
<name>A0A0L0FZM7_9EUKA</name>
<evidence type="ECO:0000313" key="5">
    <source>
        <dbReference type="Proteomes" id="UP000054560"/>
    </source>
</evidence>
<dbReference type="RefSeq" id="XP_014155923.1">
    <property type="nucleotide sequence ID" value="XM_014300448.1"/>
</dbReference>
<sequence length="880" mass="94296">MAGHYNPPPHQPIATQLFNTSTLPPIGSQHSMTSTLPPIGSQHSMTSTLPPIGSQHSMTSTLPPIGSQNSFNGTLHLHDPLSSHSLAEREATHAHLATLFMQHQTKDKANGQRMSGSPHTHPTHHTPHTTQHTNGTTAPPTSAHAHTHTSPQGSAGTPQALANTHSHGTLDMSANGSVGHTVRTPEDSAIECSSGKTNSRSNSHSHRSSNATDYGHCPHTQQETGASTTSVNATAANATPGTQPTNGAAPQYTIAETQPSAAQGERSCTFEECQERTVAEIMGHGADVHPNDTDSTQLHLGRLSIDASGSAANNASDGAMGYDRGAGHVDSLTEGSLCMLKEAYKYPTIVDWVARRTLGGKPPNDSTGMAIDDTATNFPTLTSLDDMNDTEMEEAFNGLVNNITLPAINMTKYRAHPQPQSHPTDNMYTHHTHASLSHSHSANTLQSHTTQSSDGSGATNTHPNTHTNTELVSGLDSHVGASAYEHTPSGTVNGAYNWGAFNTYQGLANGEYEDILKETFGMTGEDAINVLADSLSERVELGDDAKGPAGPDLENGARGPDLAQDRLLHQDSAASTNNAGSDTHTPQDEANRITTTTTTAATTTTNTITTTNITTTTTTDITNGKSKGTATATDATAAEATAKKGGKRKPTAKEIKGASGRVDTGAITKAPRKMRVSDKNWRDKVANQLEDLKNAVPALDGEIKRTKAEIFNGATEFIRTTVNDNAKLKWQIQQQKRMMQEAECVHKQARLRADSYAANNGMLILEHDEHTLTLGPRLVYADHHWKLMTGHMRPEGKRVPELCGTDHNPFMYSACDVINRTIFEATEQWFGIMICRRRDGTIMGCHSSIEPLTLGEEMSQSYVSNTEHDSQNLNNARMAT</sequence>
<keyword evidence="5" id="KW-1185">Reference proteome</keyword>
<dbReference type="Gene3D" id="4.10.280.10">
    <property type="entry name" value="Helix-loop-helix DNA-binding domain"/>
    <property type="match status" value="1"/>
</dbReference>